<dbReference type="Gene3D" id="3.20.20.80">
    <property type="entry name" value="Glycosidases"/>
    <property type="match status" value="1"/>
</dbReference>
<dbReference type="RefSeq" id="WP_039220388.1">
    <property type="nucleotide sequence ID" value="NZ_JWLW01000017.1"/>
</dbReference>
<dbReference type="GO" id="GO:0016798">
    <property type="term" value="F:hydrolase activity, acting on glycosyl bonds"/>
    <property type="evidence" value="ECO:0007669"/>
    <property type="project" value="UniProtKB-KW"/>
</dbReference>
<keyword evidence="1" id="KW-0378">Hydrolase</keyword>
<dbReference type="GO" id="GO:0016829">
    <property type="term" value="F:lyase activity"/>
    <property type="evidence" value="ECO:0007669"/>
    <property type="project" value="UniProtKB-KW"/>
</dbReference>
<organism evidence="4 5">
    <name type="scientific">Alteromonas marina</name>
    <dbReference type="NCBI Taxonomy" id="203795"/>
    <lineage>
        <taxon>Bacteria</taxon>
        <taxon>Pseudomonadati</taxon>
        <taxon>Pseudomonadota</taxon>
        <taxon>Gammaproteobacteria</taxon>
        <taxon>Alteromonadales</taxon>
        <taxon>Alteromonadaceae</taxon>
        <taxon>Alteromonas/Salinimonas group</taxon>
        <taxon>Alteromonas</taxon>
    </lineage>
</organism>
<dbReference type="AlphaFoldDB" id="A0A0B3Y675"/>
<gene>
    <name evidence="4" type="ORF">RJ41_10685</name>
</gene>
<dbReference type="Pfam" id="PF09087">
    <property type="entry name" value="Cyc-maltodext_N"/>
    <property type="match status" value="1"/>
</dbReference>
<evidence type="ECO:0000256" key="2">
    <source>
        <dbReference type="ARBA" id="ARBA00023295"/>
    </source>
</evidence>
<dbReference type="InterPro" id="IPR006047">
    <property type="entry name" value="GH13_cat_dom"/>
</dbReference>
<name>A0A0B3Y675_9ALTE</name>
<dbReference type="Pfam" id="PF10438">
    <property type="entry name" value="Cyc-maltodext_C"/>
    <property type="match status" value="1"/>
</dbReference>
<dbReference type="InterPro" id="IPR013780">
    <property type="entry name" value="Glyco_hydro_b"/>
</dbReference>
<dbReference type="Proteomes" id="UP000031197">
    <property type="component" value="Unassembled WGS sequence"/>
</dbReference>
<evidence type="ECO:0000313" key="4">
    <source>
        <dbReference type="EMBL" id="KHT52427.1"/>
    </source>
</evidence>
<dbReference type="EMBL" id="JWLW01000017">
    <property type="protein sequence ID" value="KHT52427.1"/>
    <property type="molecule type" value="Genomic_DNA"/>
</dbReference>
<dbReference type="GO" id="GO:0005975">
    <property type="term" value="P:carbohydrate metabolic process"/>
    <property type="evidence" value="ECO:0007669"/>
    <property type="project" value="InterPro"/>
</dbReference>
<evidence type="ECO:0000313" key="5">
    <source>
        <dbReference type="Proteomes" id="UP000031197"/>
    </source>
</evidence>
<keyword evidence="2" id="KW-0326">Glycosidase</keyword>
<reference evidence="4 5" key="1">
    <citation type="submission" date="2014-12" db="EMBL/GenBank/DDBJ databases">
        <title>Genome sequencing of Alteromonas marina AD001.</title>
        <authorList>
            <person name="Adrian T.G.S."/>
            <person name="Chan K.G."/>
        </authorList>
    </citation>
    <scope>NUCLEOTIDE SEQUENCE [LARGE SCALE GENOMIC DNA]</scope>
    <source>
        <strain evidence="4 5">AD001</strain>
    </source>
</reference>
<dbReference type="SUPFAM" id="SSF51445">
    <property type="entry name" value="(Trans)glycosidases"/>
    <property type="match status" value="1"/>
</dbReference>
<dbReference type="CDD" id="cd11340">
    <property type="entry name" value="AmyAc_bac_CMD_like_3"/>
    <property type="match status" value="1"/>
</dbReference>
<dbReference type="PANTHER" id="PTHR10357:SF210">
    <property type="entry name" value="MALTODEXTRIN GLUCOSIDASE"/>
    <property type="match status" value="1"/>
</dbReference>
<dbReference type="PANTHER" id="PTHR10357">
    <property type="entry name" value="ALPHA-AMYLASE FAMILY MEMBER"/>
    <property type="match status" value="1"/>
</dbReference>
<dbReference type="Gene3D" id="2.60.40.1180">
    <property type="entry name" value="Golgi alpha-mannosidase II"/>
    <property type="match status" value="1"/>
</dbReference>
<dbReference type="InterPro" id="IPR019492">
    <property type="entry name" value="Cyclo-malto-dextrinase_C"/>
</dbReference>
<dbReference type="Gene3D" id="2.60.40.10">
    <property type="entry name" value="Immunoglobulins"/>
    <property type="match status" value="1"/>
</dbReference>
<feature type="domain" description="Glycosyl hydrolase family 13 catalytic" evidence="3">
    <location>
        <begin position="148"/>
        <end position="546"/>
    </location>
</feature>
<comment type="caution">
    <text evidence="4">The sequence shown here is derived from an EMBL/GenBank/DDBJ whole genome shotgun (WGS) entry which is preliminary data.</text>
</comment>
<protein>
    <submittedName>
        <fullName evidence="4">Alpha-amlyase</fullName>
    </submittedName>
</protein>
<keyword evidence="4" id="KW-0456">Lyase</keyword>
<dbReference type="Pfam" id="PF00128">
    <property type="entry name" value="Alpha-amylase"/>
    <property type="match status" value="1"/>
</dbReference>
<dbReference type="OrthoDB" id="9805159at2"/>
<keyword evidence="5" id="KW-1185">Reference proteome</keyword>
<proteinExistence type="predicted"/>
<evidence type="ECO:0000256" key="1">
    <source>
        <dbReference type="ARBA" id="ARBA00022801"/>
    </source>
</evidence>
<dbReference type="InterPro" id="IPR013783">
    <property type="entry name" value="Ig-like_fold"/>
</dbReference>
<dbReference type="SMART" id="SM00642">
    <property type="entry name" value="Aamy"/>
    <property type="match status" value="1"/>
</dbReference>
<dbReference type="InterPro" id="IPR014756">
    <property type="entry name" value="Ig_E-set"/>
</dbReference>
<evidence type="ECO:0000259" key="3">
    <source>
        <dbReference type="SMART" id="SM00642"/>
    </source>
</evidence>
<dbReference type="InterPro" id="IPR015171">
    <property type="entry name" value="Cyc-maltodext_N"/>
</dbReference>
<dbReference type="InterPro" id="IPR017853">
    <property type="entry name" value="GH"/>
</dbReference>
<sequence length="646" mass="72352">MPRRNRVTNDSGHIKIQKRAIPLLLSCITTFPLFSVQSSANSGIDVYPPNWWVGMQNSNVELMLYGDDVADDTVSIAKGDVSVKHSQALDSENYLFVTLDTSNVSAQELVIRLTDSDGTTRDLTYTLEKRAQGSASREGFGPQDAIYLIAPDRYANGNVENDNVKGYGDPADRSFKGGRHGGDIQGIVDNLNYIQDMGFTQIWTMPMLENAMDKYSYHGYSTTDYYKIDPRFGSNDDFIALSTEAKSKGLGIIMDMVLNHIGSNHLWMKDTPSHDWINNNGKFVGTTHKREVLHDPHAVASDIKGFSDGWFVPTMPDLNQRNPHLANYLIQNAIWWVESAGLSGIRVDTYSYPDKAFLSQWTNRIMDEYPNFNIVGEEWSVNPAITAYWQAGSHRHDDYDSALPSVMDFPLQAAVVKALSNDESWNSGFNSVYETLATDFLYGDPNNLVIFPDNHDMSRIFTQLGHDKDKWNMAMTLLLTTRGIPQVFYGTEILMGNEGSEDHGIIRSDFPGGWPSDNDKNAFTGHGLTDDERWAQQRVKGLLQLRKSHPLQFKGLLKHFAPENGVYTYIREANVDSGSGADKSNTHQSDKILVILNKKPVDLPLNKYAEVLSTHQTLTRVSDGISFKTTDTLRLPAMSASVFIVQ</sequence>
<dbReference type="SUPFAM" id="SSF81296">
    <property type="entry name" value="E set domains"/>
    <property type="match status" value="1"/>
</dbReference>
<accession>A0A0B3Y675</accession>